<keyword evidence="2" id="KW-1185">Reference proteome</keyword>
<dbReference type="Proteomes" id="UP001202328">
    <property type="component" value="Unassembled WGS sequence"/>
</dbReference>
<accession>A0AAD4SYF5</accession>
<comment type="caution">
    <text evidence="1">The sequence shown here is derived from an EMBL/GenBank/DDBJ whole genome shotgun (WGS) entry which is preliminary data.</text>
</comment>
<proteinExistence type="predicted"/>
<dbReference type="AlphaFoldDB" id="A0AAD4SYF5"/>
<name>A0AAD4SYF5_9MAGN</name>
<feature type="non-terminal residue" evidence="1">
    <location>
        <position position="69"/>
    </location>
</feature>
<dbReference type="EMBL" id="JAJJMB010007966">
    <property type="protein sequence ID" value="KAI3926661.1"/>
    <property type="molecule type" value="Genomic_DNA"/>
</dbReference>
<protein>
    <submittedName>
        <fullName evidence="1">Uncharacterized protein</fullName>
    </submittedName>
</protein>
<evidence type="ECO:0000313" key="2">
    <source>
        <dbReference type="Proteomes" id="UP001202328"/>
    </source>
</evidence>
<reference evidence="1" key="1">
    <citation type="submission" date="2022-04" db="EMBL/GenBank/DDBJ databases">
        <title>A functionally conserved STORR gene fusion in Papaver species that diverged 16.8 million years ago.</title>
        <authorList>
            <person name="Catania T."/>
        </authorList>
    </citation>
    <scope>NUCLEOTIDE SEQUENCE</scope>
    <source>
        <strain evidence="1">S-188037</strain>
    </source>
</reference>
<gene>
    <name evidence="1" type="ORF">MKW98_014308</name>
</gene>
<organism evidence="1 2">
    <name type="scientific">Papaver atlanticum</name>
    <dbReference type="NCBI Taxonomy" id="357466"/>
    <lineage>
        <taxon>Eukaryota</taxon>
        <taxon>Viridiplantae</taxon>
        <taxon>Streptophyta</taxon>
        <taxon>Embryophyta</taxon>
        <taxon>Tracheophyta</taxon>
        <taxon>Spermatophyta</taxon>
        <taxon>Magnoliopsida</taxon>
        <taxon>Ranunculales</taxon>
        <taxon>Papaveraceae</taxon>
        <taxon>Papaveroideae</taxon>
        <taxon>Papaver</taxon>
    </lineage>
</organism>
<sequence length="69" mass="7820">METIIITLAHLAFLSEKIELEVMSIHSASERFISFIPFLRTLTETETVEAGKGKEKFDVLLTSRPRILA</sequence>
<evidence type="ECO:0000313" key="1">
    <source>
        <dbReference type="EMBL" id="KAI3926661.1"/>
    </source>
</evidence>